<accession>A0ABT3FZI6</accession>
<dbReference type="PANTHER" id="PTHR23416">
    <property type="entry name" value="SIALIC ACID SYNTHASE-RELATED"/>
    <property type="match status" value="1"/>
</dbReference>
<dbReference type="InterPro" id="IPR001451">
    <property type="entry name" value="Hexapep"/>
</dbReference>
<evidence type="ECO:0000256" key="2">
    <source>
        <dbReference type="ARBA" id="ARBA00022737"/>
    </source>
</evidence>
<keyword evidence="3" id="KW-0012">Acyltransferase</keyword>
<dbReference type="InterPro" id="IPR018357">
    <property type="entry name" value="Hexapep_transf_CS"/>
</dbReference>
<dbReference type="Pfam" id="PF14602">
    <property type="entry name" value="Hexapep_2"/>
    <property type="match status" value="1"/>
</dbReference>
<comment type="caution">
    <text evidence="4">The sequence shown here is derived from an EMBL/GenBank/DDBJ whole genome shotgun (WGS) entry which is preliminary data.</text>
</comment>
<dbReference type="InterPro" id="IPR051159">
    <property type="entry name" value="Hexapeptide_acetyltransf"/>
</dbReference>
<evidence type="ECO:0008006" key="6">
    <source>
        <dbReference type="Google" id="ProtNLM"/>
    </source>
</evidence>
<dbReference type="InterPro" id="IPR011004">
    <property type="entry name" value="Trimer_LpxA-like_sf"/>
</dbReference>
<gene>
    <name evidence="4" type="ORF">OJ996_03760</name>
</gene>
<proteinExistence type="predicted"/>
<dbReference type="PROSITE" id="PS00101">
    <property type="entry name" value="HEXAPEP_TRANSFERASES"/>
    <property type="match status" value="1"/>
</dbReference>
<dbReference type="SUPFAM" id="SSF51161">
    <property type="entry name" value="Trimeric LpxA-like enzymes"/>
    <property type="match status" value="1"/>
</dbReference>
<evidence type="ECO:0000256" key="3">
    <source>
        <dbReference type="ARBA" id="ARBA00023315"/>
    </source>
</evidence>
<organism evidence="4 5">
    <name type="scientific">Luteolibacter rhizosphaerae</name>
    <dbReference type="NCBI Taxonomy" id="2989719"/>
    <lineage>
        <taxon>Bacteria</taxon>
        <taxon>Pseudomonadati</taxon>
        <taxon>Verrucomicrobiota</taxon>
        <taxon>Verrucomicrobiia</taxon>
        <taxon>Verrucomicrobiales</taxon>
        <taxon>Verrucomicrobiaceae</taxon>
        <taxon>Luteolibacter</taxon>
    </lineage>
</organism>
<dbReference type="Proteomes" id="UP001165653">
    <property type="component" value="Unassembled WGS sequence"/>
</dbReference>
<evidence type="ECO:0000313" key="4">
    <source>
        <dbReference type="EMBL" id="MCW1912676.1"/>
    </source>
</evidence>
<keyword evidence="1" id="KW-0808">Transferase</keyword>
<keyword evidence="5" id="KW-1185">Reference proteome</keyword>
<name>A0ABT3FZI6_9BACT</name>
<evidence type="ECO:0000256" key="1">
    <source>
        <dbReference type="ARBA" id="ARBA00022679"/>
    </source>
</evidence>
<reference evidence="4" key="1">
    <citation type="submission" date="2022-10" db="EMBL/GenBank/DDBJ databases">
        <title>Luteolibacter sp. GHJ8, whole genome shotgun sequencing project.</title>
        <authorList>
            <person name="Zhao G."/>
            <person name="Shen L."/>
        </authorList>
    </citation>
    <scope>NUCLEOTIDE SEQUENCE</scope>
    <source>
        <strain evidence="4">GHJ8</strain>
    </source>
</reference>
<dbReference type="EMBL" id="JAPDDR010000002">
    <property type="protein sequence ID" value="MCW1912676.1"/>
    <property type="molecule type" value="Genomic_DNA"/>
</dbReference>
<keyword evidence="2" id="KW-0677">Repeat</keyword>
<sequence>MKVVRLQGVLWRAWARLLGVKLGHDVEIVGRPYFRLARGSSILIGDGVKLFGSKTVNPLVSARTSLWAITPGARIQLDAGVGCSGACLCAAQELVIGEGTILGADCLIIDNDFHLPGQGWSWGFNPLETSKPVRIGRGCFIGARAIVLKGVTIGDGAVVGAGAVVTSDIPAGHVATGNPATSRPLAGRWLRPGLAPES</sequence>
<evidence type="ECO:0000313" key="5">
    <source>
        <dbReference type="Proteomes" id="UP001165653"/>
    </source>
</evidence>
<dbReference type="Gene3D" id="2.160.10.10">
    <property type="entry name" value="Hexapeptide repeat proteins"/>
    <property type="match status" value="1"/>
</dbReference>
<protein>
    <recommendedName>
        <fullName evidence="6">Acyltransferase</fullName>
    </recommendedName>
</protein>